<name>A0A830HGL8_9CHLO</name>
<evidence type="ECO:0000256" key="15">
    <source>
        <dbReference type="SAM" id="Phobius"/>
    </source>
</evidence>
<dbReference type="InterPro" id="IPR017938">
    <property type="entry name" value="Riboflavin_synthase-like_b-brl"/>
</dbReference>
<dbReference type="Gene3D" id="2.40.30.10">
    <property type="entry name" value="Translation factors"/>
    <property type="match status" value="1"/>
</dbReference>
<evidence type="ECO:0000256" key="6">
    <source>
        <dbReference type="ARBA" id="ARBA00011738"/>
    </source>
</evidence>
<comment type="caution">
    <text evidence="17">The sequence shown here is derived from an EMBL/GenBank/DDBJ whole genome shotgun (WGS) entry which is preliminary data.</text>
</comment>
<feature type="binding site" evidence="13">
    <location>
        <position position="126"/>
    </location>
    <ligand>
        <name>FAD</name>
        <dbReference type="ChEBI" id="CHEBI:57692"/>
    </ligand>
</feature>
<protein>
    <recommendedName>
        <fullName evidence="14">NADH-cytochrome b5 reductase</fullName>
        <ecNumber evidence="14">1.6.2.2</ecNumber>
    </recommendedName>
</protein>
<dbReference type="InterPro" id="IPR039261">
    <property type="entry name" value="FNR_nucleotide-bd"/>
</dbReference>
<dbReference type="PROSITE" id="PS51384">
    <property type="entry name" value="FAD_FR"/>
    <property type="match status" value="1"/>
</dbReference>
<dbReference type="InterPro" id="IPR001834">
    <property type="entry name" value="CBR-like"/>
</dbReference>
<keyword evidence="15" id="KW-0472">Membrane</keyword>
<dbReference type="GO" id="GO:0008940">
    <property type="term" value="F:nitrate reductase activity"/>
    <property type="evidence" value="ECO:0007669"/>
    <property type="project" value="UniProtKB-ARBA"/>
</dbReference>
<comment type="cofactor">
    <cofactor evidence="3 13 14">
        <name>FAD</name>
        <dbReference type="ChEBI" id="CHEBI:57692"/>
    </cofactor>
</comment>
<keyword evidence="10 14" id="KW-0560">Oxidoreductase</keyword>
<evidence type="ECO:0000256" key="5">
    <source>
        <dbReference type="ARBA" id="ARBA00006253"/>
    </source>
</evidence>
<dbReference type="CDD" id="cd06183">
    <property type="entry name" value="cyt_b5_reduct_like"/>
    <property type="match status" value="1"/>
</dbReference>
<dbReference type="PANTHER" id="PTHR19370">
    <property type="entry name" value="NADH-CYTOCHROME B5 REDUCTASE"/>
    <property type="match status" value="1"/>
</dbReference>
<dbReference type="AlphaFoldDB" id="A0A830HGL8"/>
<feature type="binding site" evidence="13">
    <location>
        <position position="109"/>
    </location>
    <ligand>
        <name>FAD</name>
        <dbReference type="ChEBI" id="CHEBI:57692"/>
    </ligand>
</feature>
<dbReference type="EC" id="1.6.2.2" evidence="14"/>
<proteinExistence type="inferred from homology"/>
<dbReference type="InterPro" id="IPR001433">
    <property type="entry name" value="OxRdtase_FAD/NAD-bd"/>
</dbReference>
<dbReference type="InterPro" id="IPR017927">
    <property type="entry name" value="FAD-bd_FR_type"/>
</dbReference>
<feature type="transmembrane region" description="Helical" evidence="15">
    <location>
        <begin position="22"/>
        <end position="42"/>
    </location>
</feature>
<keyword evidence="11 14" id="KW-0520">NAD</keyword>
<evidence type="ECO:0000313" key="18">
    <source>
        <dbReference type="Proteomes" id="UP000660262"/>
    </source>
</evidence>
<feature type="binding site" evidence="13">
    <location>
        <position position="107"/>
    </location>
    <ligand>
        <name>FAD</name>
        <dbReference type="ChEBI" id="CHEBI:57692"/>
    </ligand>
</feature>
<evidence type="ECO:0000256" key="1">
    <source>
        <dbReference type="ARBA" id="ARBA00001924"/>
    </source>
</evidence>
<feature type="binding site" evidence="13">
    <location>
        <position position="142"/>
    </location>
    <ligand>
        <name>FAD</name>
        <dbReference type="ChEBI" id="CHEBI:57692"/>
    </ligand>
</feature>
<evidence type="ECO:0000256" key="7">
    <source>
        <dbReference type="ARBA" id="ARBA00022505"/>
    </source>
</evidence>
<keyword evidence="18" id="KW-1185">Reference proteome</keyword>
<comment type="catalytic activity">
    <reaction evidence="14">
        <text>2 Fe(III)-[cytochrome b5] + NADH = 2 Fe(II)-[cytochrome b5] + NAD(+) + H(+)</text>
        <dbReference type="Rhea" id="RHEA:46680"/>
        <dbReference type="Rhea" id="RHEA-COMP:10438"/>
        <dbReference type="Rhea" id="RHEA-COMP:10439"/>
        <dbReference type="ChEBI" id="CHEBI:15378"/>
        <dbReference type="ChEBI" id="CHEBI:29033"/>
        <dbReference type="ChEBI" id="CHEBI:29034"/>
        <dbReference type="ChEBI" id="CHEBI:57540"/>
        <dbReference type="ChEBI" id="CHEBI:57945"/>
        <dbReference type="EC" id="1.6.2.2"/>
    </reaction>
</comment>
<comment type="similarity">
    <text evidence="14">Belongs to the flavoprotein pyridine nucleotide cytochrome reductase family.</text>
</comment>
<dbReference type="InterPro" id="IPR008333">
    <property type="entry name" value="Cbr1-like_FAD-bd_dom"/>
</dbReference>
<feature type="domain" description="FAD-binding FR-type" evidence="16">
    <location>
        <begin position="54"/>
        <end position="167"/>
    </location>
</feature>
<evidence type="ECO:0000256" key="10">
    <source>
        <dbReference type="ARBA" id="ARBA00023002"/>
    </source>
</evidence>
<dbReference type="PRINTS" id="PR00406">
    <property type="entry name" value="CYTB5RDTASE"/>
</dbReference>
<dbReference type="Proteomes" id="UP000660262">
    <property type="component" value="Unassembled WGS sequence"/>
</dbReference>
<dbReference type="EMBL" id="BNJQ01000010">
    <property type="protein sequence ID" value="GHP05673.1"/>
    <property type="molecule type" value="Genomic_DNA"/>
</dbReference>
<keyword evidence="8 13" id="KW-0285">Flavoprotein</keyword>
<feature type="binding site" evidence="13">
    <location>
        <position position="143"/>
    </location>
    <ligand>
        <name>FAD</name>
        <dbReference type="ChEBI" id="CHEBI:57692"/>
    </ligand>
</feature>
<evidence type="ECO:0000313" key="17">
    <source>
        <dbReference type="EMBL" id="GHP05673.1"/>
    </source>
</evidence>
<dbReference type="SUPFAM" id="SSF63380">
    <property type="entry name" value="Riboflavin synthase domain-like"/>
    <property type="match status" value="1"/>
</dbReference>
<dbReference type="Pfam" id="PF00970">
    <property type="entry name" value="FAD_binding_6"/>
    <property type="match status" value="1"/>
</dbReference>
<accession>A0A830HGL8</accession>
<evidence type="ECO:0000256" key="14">
    <source>
        <dbReference type="RuleBase" id="RU361226"/>
    </source>
</evidence>
<comment type="cofactor">
    <cofactor evidence="1">
        <name>Mo-molybdopterin</name>
        <dbReference type="ChEBI" id="CHEBI:71302"/>
    </cofactor>
</comment>
<dbReference type="SUPFAM" id="SSF52343">
    <property type="entry name" value="Ferredoxin reductase-like, C-terminal NADP-linked domain"/>
    <property type="match status" value="1"/>
</dbReference>
<keyword evidence="7" id="KW-0500">Molybdenum</keyword>
<evidence type="ECO:0000256" key="8">
    <source>
        <dbReference type="ARBA" id="ARBA00022630"/>
    </source>
</evidence>
<dbReference type="FunFam" id="3.40.50.80:FF:000009">
    <property type="entry name" value="NADH-cytochrome b5 reductase"/>
    <property type="match status" value="1"/>
</dbReference>
<reference evidence="17" key="1">
    <citation type="submission" date="2020-10" db="EMBL/GenBank/DDBJ databases">
        <title>Unveiling of a novel bifunctional photoreceptor, Dualchrome1, isolated from a cosmopolitan green alga.</title>
        <authorList>
            <person name="Suzuki S."/>
            <person name="Kawachi M."/>
        </authorList>
    </citation>
    <scope>NUCLEOTIDE SEQUENCE</scope>
    <source>
        <strain evidence="17">NIES 2893</strain>
    </source>
</reference>
<dbReference type="Gene3D" id="3.40.50.80">
    <property type="entry name" value="Nucleotide-binding domain of ferredoxin-NADP reductase (FNR) module"/>
    <property type="match status" value="1"/>
</dbReference>
<keyword evidence="15" id="KW-0812">Transmembrane</keyword>
<evidence type="ECO:0000256" key="11">
    <source>
        <dbReference type="ARBA" id="ARBA00023027"/>
    </source>
</evidence>
<dbReference type="Pfam" id="PF00175">
    <property type="entry name" value="NAD_binding_1"/>
    <property type="match status" value="1"/>
</dbReference>
<dbReference type="OrthoDB" id="432685at2759"/>
<comment type="function">
    <text evidence="4">Nitrate reductase is a key enzyme involved in the first step of nitrate assimilation in plants, fungi and bacteria.</text>
</comment>
<dbReference type="GO" id="GO:0042128">
    <property type="term" value="P:nitrate assimilation"/>
    <property type="evidence" value="ECO:0007669"/>
    <property type="project" value="UniProtKB-KW"/>
</dbReference>
<evidence type="ECO:0000256" key="2">
    <source>
        <dbReference type="ARBA" id="ARBA00001971"/>
    </source>
</evidence>
<gene>
    <name evidence="17" type="ORF">PPROV_000442300</name>
</gene>
<keyword evidence="9 13" id="KW-0274">FAD</keyword>
<evidence type="ECO:0000259" key="16">
    <source>
        <dbReference type="PROSITE" id="PS51384"/>
    </source>
</evidence>
<feature type="binding site" evidence="13">
    <location>
        <position position="108"/>
    </location>
    <ligand>
        <name>FAD</name>
        <dbReference type="ChEBI" id="CHEBI:57692"/>
    </ligand>
</feature>
<dbReference type="GO" id="GO:0090524">
    <property type="term" value="F:cytochrome-b5 reductase activity, acting on NADH"/>
    <property type="evidence" value="ECO:0007669"/>
    <property type="project" value="UniProtKB-EC"/>
</dbReference>
<dbReference type="FunFam" id="2.40.30.10:FF:000021">
    <property type="entry name" value="NADH-cytochrome b5 reductase"/>
    <property type="match status" value="1"/>
</dbReference>
<organism evidence="17 18">
    <name type="scientific">Pycnococcus provasolii</name>
    <dbReference type="NCBI Taxonomy" id="41880"/>
    <lineage>
        <taxon>Eukaryota</taxon>
        <taxon>Viridiplantae</taxon>
        <taxon>Chlorophyta</taxon>
        <taxon>Pseudoscourfieldiophyceae</taxon>
        <taxon>Pseudoscourfieldiales</taxon>
        <taxon>Pycnococcaceae</taxon>
        <taxon>Pycnococcus</taxon>
    </lineage>
</organism>
<evidence type="ECO:0000256" key="4">
    <source>
        <dbReference type="ARBA" id="ARBA00003838"/>
    </source>
</evidence>
<feature type="binding site" evidence="13">
    <location>
        <position position="141"/>
    </location>
    <ligand>
        <name>FAD</name>
        <dbReference type="ChEBI" id="CHEBI:57692"/>
    </ligand>
</feature>
<sequence length="321" mass="35799">MFVVAAATRGYPKEVVAKGVEMVLIVSTIVITVFLVVVIFVMPPRKKKALVDSSIEVAWELVDKKTISHDTRRFRFALPSPKHILGLPVGQHISFIYTDADGKLVTRPYTPTSSDADVGYVDFVIKVYFKNVHPKFPNGGKMSQHLESLNVGDKMIFSGPRGKITYVGNGAFHIALPKSKGGGYEKRRAKRVGMIAGGTGITPMLQIMRHMFRTSGDNTEVSLLFANQSVDDILLRDEIEADKSNNDQFKKLWYTVDRLPEDASSWKYDQGFISEDMLKKSMPPPGPDTQLLVCGPPPMIEYACKPAFAKLGYTDDMVLYW</sequence>
<dbReference type="GO" id="GO:0071949">
    <property type="term" value="F:FAD binding"/>
    <property type="evidence" value="ECO:0007669"/>
    <property type="project" value="TreeGrafter"/>
</dbReference>
<evidence type="ECO:0000256" key="13">
    <source>
        <dbReference type="PIRSR" id="PIRSR601834-1"/>
    </source>
</evidence>
<dbReference type="InterPro" id="IPR001709">
    <property type="entry name" value="Flavoprot_Pyr_Nucl_cyt_Rdtase"/>
</dbReference>
<feature type="binding site" evidence="13">
    <location>
        <position position="202"/>
    </location>
    <ligand>
        <name>FAD</name>
        <dbReference type="ChEBI" id="CHEBI:57692"/>
    </ligand>
</feature>
<comment type="cofactor">
    <cofactor evidence="2">
        <name>heme</name>
        <dbReference type="ChEBI" id="CHEBI:30413"/>
    </cofactor>
</comment>
<evidence type="ECO:0000256" key="9">
    <source>
        <dbReference type="ARBA" id="ARBA00022827"/>
    </source>
</evidence>
<feature type="binding site" evidence="13">
    <location>
        <position position="124"/>
    </location>
    <ligand>
        <name>FAD</name>
        <dbReference type="ChEBI" id="CHEBI:57692"/>
    </ligand>
</feature>
<evidence type="ECO:0000256" key="3">
    <source>
        <dbReference type="ARBA" id="ARBA00001974"/>
    </source>
</evidence>
<comment type="similarity">
    <text evidence="5">Belongs to the nitrate reductase family.</text>
</comment>
<feature type="binding site" evidence="13">
    <location>
        <position position="129"/>
    </location>
    <ligand>
        <name>FAD</name>
        <dbReference type="ChEBI" id="CHEBI:57692"/>
    </ligand>
</feature>
<dbReference type="PANTHER" id="PTHR19370:SF185">
    <property type="entry name" value="NADH-CYTOCHROME B5 REDUCTASE"/>
    <property type="match status" value="1"/>
</dbReference>
<evidence type="ECO:0000256" key="12">
    <source>
        <dbReference type="ARBA" id="ARBA00023063"/>
    </source>
</evidence>
<dbReference type="GO" id="GO:0005739">
    <property type="term" value="C:mitochondrion"/>
    <property type="evidence" value="ECO:0007669"/>
    <property type="project" value="TreeGrafter"/>
</dbReference>
<keyword evidence="12" id="KW-0534">Nitrate assimilation</keyword>
<keyword evidence="15" id="KW-1133">Transmembrane helix</keyword>
<comment type="subunit">
    <text evidence="6">Homodimer.</text>
</comment>
<dbReference type="PRINTS" id="PR00371">
    <property type="entry name" value="FPNCR"/>
</dbReference>